<dbReference type="EMBL" id="CP111017">
    <property type="protein sequence ID" value="WAR06934.1"/>
    <property type="molecule type" value="Genomic_DNA"/>
</dbReference>
<protein>
    <submittedName>
        <fullName evidence="6">FIG4-like protein</fullName>
    </submittedName>
</protein>
<evidence type="ECO:0000313" key="7">
    <source>
        <dbReference type="Proteomes" id="UP001164746"/>
    </source>
</evidence>
<proteinExistence type="predicted"/>
<evidence type="ECO:0000256" key="2">
    <source>
        <dbReference type="ARBA" id="ARBA00022801"/>
    </source>
</evidence>
<comment type="subcellular location">
    <subcellularLocation>
        <location evidence="1">Endomembrane system</location>
    </subcellularLocation>
</comment>
<dbReference type="Pfam" id="PF02383">
    <property type="entry name" value="Syja_N"/>
    <property type="match status" value="2"/>
</dbReference>
<evidence type="ECO:0000256" key="1">
    <source>
        <dbReference type="ARBA" id="ARBA00004308"/>
    </source>
</evidence>
<dbReference type="PANTHER" id="PTHR45738:SF5">
    <property type="entry name" value="POLYPHOSPHOINOSITIDE PHOSPHATASE"/>
    <property type="match status" value="1"/>
</dbReference>
<dbReference type="InterPro" id="IPR043573">
    <property type="entry name" value="Fig4-like"/>
</dbReference>
<reference evidence="6" key="1">
    <citation type="submission" date="2022-11" db="EMBL/GenBank/DDBJ databases">
        <title>Centuries of genome instability and evolution in soft-shell clam transmissible cancer (bioRxiv).</title>
        <authorList>
            <person name="Hart S.F.M."/>
            <person name="Yonemitsu M.A."/>
            <person name="Giersch R.M."/>
            <person name="Beal B.F."/>
            <person name="Arriagada G."/>
            <person name="Davis B.W."/>
            <person name="Ostrander E.A."/>
            <person name="Goff S.P."/>
            <person name="Metzger M.J."/>
        </authorList>
    </citation>
    <scope>NUCLEOTIDE SEQUENCE</scope>
    <source>
        <strain evidence="6">MELC-2E11</strain>
        <tissue evidence="6">Siphon/mantle</tissue>
    </source>
</reference>
<evidence type="ECO:0000256" key="4">
    <source>
        <dbReference type="SAM" id="MobiDB-lite"/>
    </source>
</evidence>
<dbReference type="Proteomes" id="UP001164746">
    <property type="component" value="Chromosome 6"/>
</dbReference>
<evidence type="ECO:0000256" key="3">
    <source>
        <dbReference type="ARBA" id="ARBA00023136"/>
    </source>
</evidence>
<keyword evidence="3" id="KW-0472">Membrane</keyword>
<keyword evidence="2" id="KW-0378">Hydrolase</keyword>
<dbReference type="InterPro" id="IPR002013">
    <property type="entry name" value="SAC_dom"/>
</dbReference>
<name>A0ABY7EEU1_MYAAR</name>
<accession>A0ABY7EEU1</accession>
<feature type="domain" description="SAC" evidence="5">
    <location>
        <begin position="137"/>
        <end position="476"/>
    </location>
</feature>
<dbReference type="PANTHER" id="PTHR45738">
    <property type="entry name" value="POLYPHOSPHOINOSITIDE PHOSPHATASE"/>
    <property type="match status" value="1"/>
</dbReference>
<organism evidence="6 7">
    <name type="scientific">Mya arenaria</name>
    <name type="common">Soft-shell clam</name>
    <dbReference type="NCBI Taxonomy" id="6604"/>
    <lineage>
        <taxon>Eukaryota</taxon>
        <taxon>Metazoa</taxon>
        <taxon>Spiralia</taxon>
        <taxon>Lophotrochozoa</taxon>
        <taxon>Mollusca</taxon>
        <taxon>Bivalvia</taxon>
        <taxon>Autobranchia</taxon>
        <taxon>Heteroconchia</taxon>
        <taxon>Euheterodonta</taxon>
        <taxon>Imparidentia</taxon>
        <taxon>Neoheterodontei</taxon>
        <taxon>Myida</taxon>
        <taxon>Myoidea</taxon>
        <taxon>Myidae</taxon>
        <taxon>Mya</taxon>
    </lineage>
</organism>
<evidence type="ECO:0000259" key="5">
    <source>
        <dbReference type="PROSITE" id="PS50275"/>
    </source>
</evidence>
<evidence type="ECO:0000313" key="6">
    <source>
        <dbReference type="EMBL" id="WAR06934.1"/>
    </source>
</evidence>
<dbReference type="PROSITE" id="PS50275">
    <property type="entry name" value="SAC"/>
    <property type="match status" value="1"/>
</dbReference>
<keyword evidence="7" id="KW-1185">Reference proteome</keyword>
<gene>
    <name evidence="6" type="ORF">MAR_016892</name>
</gene>
<sequence length="777" mass="89364">MEFPIISAIQRLQVYETKARYYIIGSNATETAFRVLKVDRQEPKELVIHDDKHVYNKVDVRKLLEMIASGNTKVTSKQKQIDNSLLKCVAAYGIVGFVRFLEGYYMVLITKRSAAAVIGGHVIYKIEDTVMLYVKMFQSVDLSSDFYFSYSYDLTHTLQYNMAQAVDPKFGPPTQADKDEQNVYGVKVKPETLYVWNHFLTQPFKADPNSDWVLPIIHGFIAQAIANEVETEQIVQDMSVTQLHHGRVSSYVQMRGSIPLYWSQDISKMVPKPAITIDKRDPYFHTAGLHFNRCLYRYGSPVILLNLVKRREKRRHESLLADEYKDCKTYLNQFLPPDRQMIYIGFDMAHYTKKQSNDVFDRLAGISRFCVKQTGFFLHLPQMREGFWSQEEYEGVKGFKTSTGCKQTGAVRTNCVDCIDRTNTAQFAVGKCALAYQLCALGVLPVPDLDFDTDCVTMLEELYEDQGNTIALQYGGSNLVHRIEGYRKIAPWKAHSVDIFNTLSRYYSNAFSDMEKQQAMNVFLGVFLPRENEPCIWDLPTDFYLHNPDVQGSTLNRKRYTMWCDQPIFDHLPLPYDEACKTRNCLVQVMSKDDEAVNMFFENYKPYRLTELKAFNKDMEKCISQELSRTISVKDSTASTSSSTSEDATSSSASSIEGDIVTTSSDDEGNEYFQRRPRELNEDTEENLYDLDLSRFEEDEFTQELYKRYVDIGAADQSKLDPLGEYTSDIYSVEEPTVSHTSLDVYFRYVECGMAGASDPAPANRDIYRNYIKQLYM</sequence>
<feature type="compositionally biased region" description="Low complexity" evidence="4">
    <location>
        <begin position="636"/>
        <end position="655"/>
    </location>
</feature>
<feature type="region of interest" description="Disordered" evidence="4">
    <location>
        <begin position="633"/>
        <end position="686"/>
    </location>
</feature>